<dbReference type="AlphaFoldDB" id="A0A422MNS6"/>
<name>A0A422MNS6_TRYRA</name>
<protein>
    <submittedName>
        <fullName evidence="2">Uncharacterized protein</fullName>
    </submittedName>
</protein>
<dbReference type="Proteomes" id="UP000283634">
    <property type="component" value="Unassembled WGS sequence"/>
</dbReference>
<keyword evidence="3" id="KW-1185">Reference proteome</keyword>
<accession>A0A422MNS6</accession>
<sequence length="113" mass="11969">MVTPRRQLCGAVPVQGLLLGWRGREPGCFLATTAYAPTTLFCFLARSERGATCPHGVALSGREERAGGAPRASGFWQRRRPTPPARGSKSPKATASGDCPPGLPPWRPPICSA</sequence>
<reference evidence="2 3" key="1">
    <citation type="journal article" date="2018" name="BMC Genomics">
        <title>Genomic comparison of Trypanosoma conorhini and Trypanosoma rangeli to Trypanosoma cruzi strains of high and low virulence.</title>
        <authorList>
            <person name="Bradwell K.R."/>
            <person name="Koparde V.N."/>
            <person name="Matveyev A.V."/>
            <person name="Serrano M.G."/>
            <person name="Alves J.M."/>
            <person name="Parikh H."/>
            <person name="Huang B."/>
            <person name="Lee V."/>
            <person name="Espinosa-Alvarez O."/>
            <person name="Ortiz P.A."/>
            <person name="Costa-Martins A.G."/>
            <person name="Teixeira M.M."/>
            <person name="Buck G.A."/>
        </authorList>
    </citation>
    <scope>NUCLEOTIDE SEQUENCE [LARGE SCALE GENOMIC DNA]</scope>
    <source>
        <strain evidence="2 3">AM80</strain>
    </source>
</reference>
<dbReference type="RefSeq" id="XP_029233008.1">
    <property type="nucleotide sequence ID" value="XM_029387151.1"/>
</dbReference>
<evidence type="ECO:0000313" key="2">
    <source>
        <dbReference type="EMBL" id="RNE94861.1"/>
    </source>
</evidence>
<feature type="region of interest" description="Disordered" evidence="1">
    <location>
        <begin position="57"/>
        <end position="113"/>
    </location>
</feature>
<evidence type="ECO:0000313" key="3">
    <source>
        <dbReference type="Proteomes" id="UP000283634"/>
    </source>
</evidence>
<proteinExistence type="predicted"/>
<feature type="compositionally biased region" description="Pro residues" evidence="1">
    <location>
        <begin position="101"/>
        <end position="113"/>
    </location>
</feature>
<dbReference type="GeneID" id="40334471"/>
<evidence type="ECO:0000256" key="1">
    <source>
        <dbReference type="SAM" id="MobiDB-lite"/>
    </source>
</evidence>
<dbReference type="EMBL" id="MKGL01001039">
    <property type="protein sequence ID" value="RNE94861.1"/>
    <property type="molecule type" value="Genomic_DNA"/>
</dbReference>
<gene>
    <name evidence="2" type="ORF">TraAM80_10538</name>
</gene>
<comment type="caution">
    <text evidence="2">The sequence shown here is derived from an EMBL/GenBank/DDBJ whole genome shotgun (WGS) entry which is preliminary data.</text>
</comment>
<organism evidence="2 3">
    <name type="scientific">Trypanosoma rangeli</name>
    <dbReference type="NCBI Taxonomy" id="5698"/>
    <lineage>
        <taxon>Eukaryota</taxon>
        <taxon>Discoba</taxon>
        <taxon>Euglenozoa</taxon>
        <taxon>Kinetoplastea</taxon>
        <taxon>Metakinetoplastina</taxon>
        <taxon>Trypanosomatida</taxon>
        <taxon>Trypanosomatidae</taxon>
        <taxon>Trypanosoma</taxon>
        <taxon>Herpetosoma</taxon>
    </lineage>
</organism>